<dbReference type="EMBL" id="SOBT01000008">
    <property type="protein sequence ID" value="TDU31326.1"/>
    <property type="molecule type" value="Genomic_DNA"/>
</dbReference>
<evidence type="ECO:0008006" key="5">
    <source>
        <dbReference type="Google" id="ProtNLM"/>
    </source>
</evidence>
<dbReference type="RefSeq" id="WP_162851015.1">
    <property type="nucleotide sequence ID" value="NZ_MWIN01000014.1"/>
</dbReference>
<feature type="region of interest" description="Disordered" evidence="1">
    <location>
        <begin position="22"/>
        <end position="121"/>
    </location>
</feature>
<protein>
    <recommendedName>
        <fullName evidence="5">Outer membrane protein with beta-barrel domain</fullName>
    </recommendedName>
</protein>
<feature type="chain" id="PRO_5021012583" description="Outer membrane protein with beta-barrel domain" evidence="2">
    <location>
        <begin position="21"/>
        <end position="283"/>
    </location>
</feature>
<evidence type="ECO:0000313" key="4">
    <source>
        <dbReference type="Proteomes" id="UP000295341"/>
    </source>
</evidence>
<feature type="compositionally biased region" description="Low complexity" evidence="1">
    <location>
        <begin position="22"/>
        <end position="104"/>
    </location>
</feature>
<keyword evidence="2" id="KW-0732">Signal</keyword>
<evidence type="ECO:0000256" key="2">
    <source>
        <dbReference type="SAM" id="SignalP"/>
    </source>
</evidence>
<comment type="caution">
    <text evidence="3">The sequence shown here is derived from an EMBL/GenBank/DDBJ whole genome shotgun (WGS) entry which is preliminary data.</text>
</comment>
<dbReference type="Gene3D" id="2.40.160.20">
    <property type="match status" value="1"/>
</dbReference>
<dbReference type="Proteomes" id="UP000295341">
    <property type="component" value="Unassembled WGS sequence"/>
</dbReference>
<name>A0A4V3F645_9GAMM</name>
<evidence type="ECO:0000256" key="1">
    <source>
        <dbReference type="SAM" id="MobiDB-lite"/>
    </source>
</evidence>
<sequence length="283" mass="29433">MKNRMAWVWLLAFMALPAAAQDEAAPAEAAAPAAEEAAPATDEAAPVAEEAAAPADAGTGDTAAAADSGSGSEASSDASAAEAITGGDSATDTSSADAAPAEDTASADDSSDSSGDSDSGEGLKLYVGLEYDQTTIDINDDAKEAALGRHRFDSDFYKLRLGVRVFEAVAVEFHAGFPANKSSDNELETKQFYGLYLVPTGVLLDTIEVSARLGYAYTEVKADGGAKEDQDGASFGLAFELPLRLFGESMPNLRIGAGGTVYQEERESRIFGWHGGIRYDFTL</sequence>
<dbReference type="AlphaFoldDB" id="A0A4V3F645"/>
<evidence type="ECO:0000313" key="3">
    <source>
        <dbReference type="EMBL" id="TDU31326.1"/>
    </source>
</evidence>
<accession>A0A4V3F645</accession>
<organism evidence="3 4">
    <name type="scientific">Panacagrimonas perspica</name>
    <dbReference type="NCBI Taxonomy" id="381431"/>
    <lineage>
        <taxon>Bacteria</taxon>
        <taxon>Pseudomonadati</taxon>
        <taxon>Pseudomonadota</taxon>
        <taxon>Gammaproteobacteria</taxon>
        <taxon>Nevskiales</taxon>
        <taxon>Nevskiaceae</taxon>
        <taxon>Panacagrimonas</taxon>
    </lineage>
</organism>
<feature type="signal peptide" evidence="2">
    <location>
        <begin position="1"/>
        <end position="20"/>
    </location>
</feature>
<gene>
    <name evidence="3" type="ORF">DFR24_0692</name>
</gene>
<proteinExistence type="predicted"/>
<reference evidence="3 4" key="1">
    <citation type="submission" date="2019-03" db="EMBL/GenBank/DDBJ databases">
        <title>Genomic Encyclopedia of Type Strains, Phase IV (KMG-IV): sequencing the most valuable type-strain genomes for metagenomic binning, comparative biology and taxonomic classification.</title>
        <authorList>
            <person name="Goeker M."/>
        </authorList>
    </citation>
    <scope>NUCLEOTIDE SEQUENCE [LARGE SCALE GENOMIC DNA]</scope>
    <source>
        <strain evidence="3 4">DSM 26377</strain>
    </source>
</reference>
<keyword evidence="4" id="KW-1185">Reference proteome</keyword>